<dbReference type="Ensembl" id="ENSNMLT00000019682.1">
    <property type="protein sequence ID" value="ENSNMLP00000017494.1"/>
    <property type="gene ID" value="ENSNMLG00000011571.1"/>
</dbReference>
<dbReference type="Proteomes" id="UP000694523">
    <property type="component" value="Unplaced"/>
</dbReference>
<evidence type="ECO:0000256" key="2">
    <source>
        <dbReference type="ARBA" id="ARBA00004613"/>
    </source>
</evidence>
<dbReference type="InterPro" id="IPR001675">
    <property type="entry name" value="Glyco_trans_29"/>
</dbReference>
<dbReference type="InterPro" id="IPR051757">
    <property type="entry name" value="Beta-gal_alpha2-3_sialyltrans"/>
</dbReference>
<protein>
    <recommendedName>
        <fullName evidence="20">CMP-N-acetylneuraminate-beta-galactosamide-alpha-2,3-sialyltransferase 1</fullName>
        <ecNumber evidence="18">2.4.3.2</ecNumber>
        <ecNumber evidence="19">2.4.3.4</ecNumber>
    </recommendedName>
    <alternativeName>
        <fullName evidence="34">CMP-N-acetylneuraminate-beta-galactosamide-alpha-2,3-sialyltransferase 2</fullName>
    </alternativeName>
    <alternativeName>
        <fullName evidence="27">Gal-NAc6S</fullName>
    </alternativeName>
    <alternativeName>
        <fullName evidence="24">Gal-beta-1,3-GalNAc-alpha-2,3-sialyltransferase</fullName>
    </alternativeName>
    <alternativeName>
        <fullName evidence="26">Monosialoganglioside sialyltransferase</fullName>
    </alternativeName>
    <alternativeName>
        <fullName evidence="22">ST3Gal I</fullName>
    </alternativeName>
    <alternativeName>
        <fullName evidence="35">ST3Gal II</fullName>
    </alternativeName>
    <alternativeName>
        <fullName evidence="23">ST3GalA.1</fullName>
    </alternativeName>
    <alternativeName>
        <fullName evidence="36">ST3GalA.2</fullName>
    </alternativeName>
    <alternativeName>
        <fullName evidence="21">ST3O</fullName>
    </alternativeName>
    <alternativeName>
        <fullName evidence="25">Sialyltransferase 4A</fullName>
    </alternativeName>
    <alternativeName>
        <fullName evidence="37">Sialyltransferase 4B</fullName>
    </alternativeName>
</protein>
<evidence type="ECO:0000256" key="33">
    <source>
        <dbReference type="ARBA" id="ARBA00062545"/>
    </source>
</evidence>
<name>A0A8C6TC94_9GOBI</name>
<evidence type="ECO:0000256" key="30">
    <source>
        <dbReference type="ARBA" id="ARBA00043816"/>
    </source>
</evidence>
<keyword evidence="9" id="KW-0812">Transmembrane</keyword>
<dbReference type="GO" id="GO:0032580">
    <property type="term" value="C:Golgi cisterna membrane"/>
    <property type="evidence" value="ECO:0007669"/>
    <property type="project" value="UniProtKB-SubCell"/>
</dbReference>
<dbReference type="InterPro" id="IPR012163">
    <property type="entry name" value="Sialyl_trans"/>
</dbReference>
<evidence type="ECO:0000256" key="6">
    <source>
        <dbReference type="ARBA" id="ARBA00022525"/>
    </source>
</evidence>
<evidence type="ECO:0000256" key="17">
    <source>
        <dbReference type="ARBA" id="ARBA00036292"/>
    </source>
</evidence>
<keyword evidence="10" id="KW-0735">Signal-anchor</keyword>
<evidence type="ECO:0000256" key="16">
    <source>
        <dbReference type="ARBA" id="ARBA00023180"/>
    </source>
</evidence>
<feature type="binding site" evidence="38">
    <location>
        <position position="225"/>
    </location>
    <ligand>
        <name>substrate</name>
    </ligand>
</feature>
<dbReference type="EC" id="2.4.3.2" evidence="18"/>
<evidence type="ECO:0000256" key="37">
    <source>
        <dbReference type="ARBA" id="ARBA00082805"/>
    </source>
</evidence>
<evidence type="ECO:0000256" key="15">
    <source>
        <dbReference type="ARBA" id="ARBA00023157"/>
    </source>
</evidence>
<feature type="disulfide bond" evidence="39">
    <location>
        <begin position="137"/>
        <end position="276"/>
    </location>
</feature>
<organism evidence="40 41">
    <name type="scientific">Neogobius melanostomus</name>
    <name type="common">round goby</name>
    <dbReference type="NCBI Taxonomy" id="47308"/>
    <lineage>
        <taxon>Eukaryota</taxon>
        <taxon>Metazoa</taxon>
        <taxon>Chordata</taxon>
        <taxon>Craniata</taxon>
        <taxon>Vertebrata</taxon>
        <taxon>Euteleostomi</taxon>
        <taxon>Actinopterygii</taxon>
        <taxon>Neopterygii</taxon>
        <taxon>Teleostei</taxon>
        <taxon>Neoteleostei</taxon>
        <taxon>Acanthomorphata</taxon>
        <taxon>Gobiaria</taxon>
        <taxon>Gobiiformes</taxon>
        <taxon>Gobioidei</taxon>
        <taxon>Gobiidae</taxon>
        <taxon>Benthophilinae</taxon>
        <taxon>Neogobiini</taxon>
        <taxon>Neogobius</taxon>
    </lineage>
</organism>
<evidence type="ECO:0000256" key="31">
    <source>
        <dbReference type="ARBA" id="ARBA00047509"/>
    </source>
</evidence>
<comment type="catalytic activity">
    <reaction evidence="29">
        <text>a ganglioside GM1 (d18:1(4E)) + CMP-N-acetyl-beta-neuraminate = a ganglioside GD1a (d18:1(4E)) + CMP + H(+)</text>
        <dbReference type="Rhea" id="RHEA:18021"/>
        <dbReference type="ChEBI" id="CHEBI:15378"/>
        <dbReference type="ChEBI" id="CHEBI:57812"/>
        <dbReference type="ChEBI" id="CHEBI:60377"/>
        <dbReference type="ChEBI" id="CHEBI:77709"/>
        <dbReference type="ChEBI" id="CHEBI:78445"/>
        <dbReference type="EC" id="2.4.3.2"/>
    </reaction>
    <physiologicalReaction direction="left-to-right" evidence="29">
        <dbReference type="Rhea" id="RHEA:18022"/>
    </physiologicalReaction>
</comment>
<evidence type="ECO:0000256" key="29">
    <source>
        <dbReference type="ARBA" id="ARBA00043773"/>
    </source>
</evidence>
<reference evidence="40" key="1">
    <citation type="submission" date="2025-08" db="UniProtKB">
        <authorList>
            <consortium name="Ensembl"/>
        </authorList>
    </citation>
    <scope>IDENTIFICATION</scope>
</reference>
<feature type="binding site" evidence="38">
    <location>
        <position position="265"/>
    </location>
    <ligand>
        <name>substrate</name>
    </ligand>
</feature>
<dbReference type="PIRSF" id="PIRSF005557">
    <property type="entry name" value="Sialyl_trans"/>
    <property type="match status" value="1"/>
</dbReference>
<evidence type="ECO:0000256" key="39">
    <source>
        <dbReference type="PIRSR" id="PIRSR005557-2"/>
    </source>
</evidence>
<evidence type="ECO:0000256" key="23">
    <source>
        <dbReference type="ARBA" id="ARBA00042022"/>
    </source>
</evidence>
<keyword evidence="11" id="KW-1133">Transmembrane helix</keyword>
<evidence type="ECO:0000256" key="26">
    <source>
        <dbReference type="ARBA" id="ARBA00042990"/>
    </source>
</evidence>
<dbReference type="AlphaFoldDB" id="A0A8C6TC94"/>
<evidence type="ECO:0000256" key="12">
    <source>
        <dbReference type="ARBA" id="ARBA00023034"/>
    </source>
</evidence>
<reference evidence="40" key="2">
    <citation type="submission" date="2025-09" db="UniProtKB">
        <authorList>
            <consortium name="Ensembl"/>
        </authorList>
    </citation>
    <scope>IDENTIFICATION</scope>
</reference>
<comment type="catalytic activity">
    <reaction evidence="32">
        <text>a globoside GalGb4Cer + CMP-N-acetyl-beta-neuraminate = a globoside MSGG + CMP + H(+)</text>
        <dbReference type="Rhea" id="RHEA:65372"/>
        <dbReference type="ChEBI" id="CHEBI:15378"/>
        <dbReference type="ChEBI" id="CHEBI:57812"/>
        <dbReference type="ChEBI" id="CHEBI:60377"/>
        <dbReference type="ChEBI" id="CHEBI:140623"/>
        <dbReference type="ChEBI" id="CHEBI:140691"/>
    </reaction>
    <physiologicalReaction direction="left-to-right" evidence="32">
        <dbReference type="Rhea" id="RHEA:65373"/>
    </physiologicalReaction>
</comment>
<comment type="catalytic activity">
    <reaction evidence="28">
        <text>a ganglioside GA1 (d18:1(4E)) + CMP-N-acetyl-beta-neuraminate = a ganglioside GM1b (d18:1(4E)) + CMP + H(+)</text>
        <dbReference type="Rhea" id="RHEA:47560"/>
        <dbReference type="ChEBI" id="CHEBI:15378"/>
        <dbReference type="ChEBI" id="CHEBI:27938"/>
        <dbReference type="ChEBI" id="CHEBI:57812"/>
        <dbReference type="ChEBI" id="CHEBI:60377"/>
        <dbReference type="ChEBI" id="CHEBI:78568"/>
    </reaction>
    <physiologicalReaction direction="left-to-right" evidence="28">
        <dbReference type="Rhea" id="RHEA:47561"/>
    </physiologicalReaction>
</comment>
<proteinExistence type="inferred from homology"/>
<evidence type="ECO:0000256" key="36">
    <source>
        <dbReference type="ARBA" id="ARBA00081332"/>
    </source>
</evidence>
<keyword evidence="14" id="KW-0472">Membrane</keyword>
<evidence type="ECO:0000256" key="18">
    <source>
        <dbReference type="ARBA" id="ARBA00039106"/>
    </source>
</evidence>
<dbReference type="GO" id="GO:0003836">
    <property type="term" value="F:beta-galactoside (CMP) alpha-2,3-sialyltransferase activity"/>
    <property type="evidence" value="ECO:0007669"/>
    <property type="project" value="UniProtKB-EC"/>
</dbReference>
<sequence>MFRLRVKMNNRAKLVVLIASTACFATIWRLSSCLSFAALEENKIDKWTDMWTKVKSCSCATCISDFTISFMKRYNRTVNPFLTPLENFTQEEFKWWKALQRENGDLKKFMEAKKRVFTMFPSKPDLTGPRLDRCRTCAVVGNSGNLKGSKYGSQIDAHDIVIRMNKAMTTGYEEDVGTKTTHRVMYPESAIDLDNNTHLVLFPFKILDLQWITDALTTGFRGQSYATVIPKIKANKNLVMVVNPVFMKYVHTSWLFSKGKYPSTGFMTLVLAMHICDELKIFGFGADKNGNWNHYWEELKNETLKTGVHPGRREYDLIQELAKQNKVTFLRGW</sequence>
<dbReference type="PANTHER" id="PTHR46032:SF6">
    <property type="entry name" value="CMP-N-ACETYLNEURAMINATE-BETA-GALACTOSAMIDE-ALPHA-2,3-SIALYLTRANSFERASE 1"/>
    <property type="match status" value="1"/>
</dbReference>
<evidence type="ECO:0000256" key="28">
    <source>
        <dbReference type="ARBA" id="ARBA00043673"/>
    </source>
</evidence>
<comment type="catalytic activity">
    <reaction evidence="31">
        <text>ganglioside GM1 (d18:1(4E)/18:0) + CMP-N-acetyl-beta-neuraminate = ganglioside GD1a (18:1(4E)/18:0) + CMP + H(+)</text>
        <dbReference type="Rhea" id="RHEA:48248"/>
        <dbReference type="ChEBI" id="CHEBI:15378"/>
        <dbReference type="ChEBI" id="CHEBI:57812"/>
        <dbReference type="ChEBI" id="CHEBI:60377"/>
        <dbReference type="ChEBI" id="CHEBI:73110"/>
        <dbReference type="ChEBI" id="CHEBI:90153"/>
    </reaction>
    <physiologicalReaction direction="left-to-right" evidence="31">
        <dbReference type="Rhea" id="RHEA:48249"/>
    </physiologicalReaction>
</comment>
<accession>A0A8C6TC94</accession>
<comment type="pathway">
    <text evidence="3">Protein modification; protein glycosylation.</text>
</comment>
<keyword evidence="12" id="KW-0333">Golgi apparatus</keyword>
<evidence type="ECO:0000256" key="38">
    <source>
        <dbReference type="PIRSR" id="PIRSR005557-1"/>
    </source>
</evidence>
<evidence type="ECO:0000256" key="8">
    <source>
        <dbReference type="ARBA" id="ARBA00022679"/>
    </source>
</evidence>
<dbReference type="EC" id="2.4.3.4" evidence="19"/>
<evidence type="ECO:0000256" key="20">
    <source>
        <dbReference type="ARBA" id="ARBA00040101"/>
    </source>
</evidence>
<keyword evidence="13" id="KW-0443">Lipid metabolism</keyword>
<evidence type="ECO:0000256" key="25">
    <source>
        <dbReference type="ARBA" id="ARBA00042682"/>
    </source>
</evidence>
<keyword evidence="15" id="KW-1015">Disulfide bond</keyword>
<evidence type="ECO:0000256" key="1">
    <source>
        <dbReference type="ARBA" id="ARBA00004447"/>
    </source>
</evidence>
<comment type="similarity">
    <text evidence="5">Belongs to the glycosyltransferase 29 family.</text>
</comment>
<evidence type="ECO:0000256" key="21">
    <source>
        <dbReference type="ARBA" id="ARBA00041507"/>
    </source>
</evidence>
<evidence type="ECO:0000256" key="11">
    <source>
        <dbReference type="ARBA" id="ARBA00022989"/>
    </source>
</evidence>
<dbReference type="InterPro" id="IPR038578">
    <property type="entry name" value="GT29-like_sf"/>
</dbReference>
<evidence type="ECO:0000256" key="7">
    <source>
        <dbReference type="ARBA" id="ARBA00022676"/>
    </source>
</evidence>
<keyword evidence="6" id="KW-0964">Secreted</keyword>
<dbReference type="GO" id="GO:0006629">
    <property type="term" value="P:lipid metabolic process"/>
    <property type="evidence" value="ECO:0007669"/>
    <property type="project" value="UniProtKB-KW"/>
</dbReference>
<evidence type="ECO:0000256" key="35">
    <source>
        <dbReference type="ARBA" id="ARBA00081228"/>
    </source>
</evidence>
<dbReference type="Gene3D" id="3.90.1480.20">
    <property type="entry name" value="Glycosyl transferase family 29"/>
    <property type="match status" value="1"/>
</dbReference>
<feature type="binding site" evidence="38">
    <location>
        <position position="101"/>
    </location>
    <ligand>
        <name>substrate</name>
    </ligand>
</feature>
<feature type="binding site" evidence="38">
    <location>
        <position position="294"/>
    </location>
    <ligand>
        <name>substrate</name>
    </ligand>
</feature>
<dbReference type="GO" id="GO:0005576">
    <property type="term" value="C:extracellular region"/>
    <property type="evidence" value="ECO:0007669"/>
    <property type="project" value="UniProtKB-SubCell"/>
</dbReference>
<comment type="pathway">
    <text evidence="4">Glycolipid biosynthesis.</text>
</comment>
<evidence type="ECO:0000256" key="4">
    <source>
        <dbReference type="ARBA" id="ARBA00004934"/>
    </source>
</evidence>
<dbReference type="GO" id="GO:0097503">
    <property type="term" value="P:sialylation"/>
    <property type="evidence" value="ECO:0007669"/>
    <property type="project" value="TreeGrafter"/>
</dbReference>
<feature type="binding site" evidence="38">
    <location>
        <position position="165"/>
    </location>
    <ligand>
        <name>substrate</name>
    </ligand>
</feature>
<keyword evidence="8" id="KW-0808">Transferase</keyword>
<keyword evidence="16" id="KW-0325">Glycoprotein</keyword>
<evidence type="ECO:0000256" key="19">
    <source>
        <dbReference type="ARBA" id="ARBA00039107"/>
    </source>
</evidence>
<evidence type="ECO:0000256" key="24">
    <source>
        <dbReference type="ARBA" id="ARBA00042448"/>
    </source>
</evidence>
<dbReference type="Pfam" id="PF00777">
    <property type="entry name" value="Glyco_transf_29"/>
    <property type="match status" value="1"/>
</dbReference>
<feature type="binding site" evidence="38">
    <location>
        <position position="261"/>
    </location>
    <ligand>
        <name>substrate</name>
    </ligand>
</feature>
<evidence type="ECO:0000256" key="9">
    <source>
        <dbReference type="ARBA" id="ARBA00022692"/>
    </source>
</evidence>
<dbReference type="FunFam" id="3.90.1480.20:FF:000002">
    <property type="entry name" value="CMP-N-acetylneuraminate-beta-galactosamide- alpha-2,3-sialyltransferase 2"/>
    <property type="match status" value="1"/>
</dbReference>
<evidence type="ECO:0000313" key="41">
    <source>
        <dbReference type="Proteomes" id="UP000694523"/>
    </source>
</evidence>
<evidence type="ECO:0000256" key="13">
    <source>
        <dbReference type="ARBA" id="ARBA00023098"/>
    </source>
</evidence>
<evidence type="ECO:0000313" key="40">
    <source>
        <dbReference type="Ensembl" id="ENSNMLP00000017494.1"/>
    </source>
</evidence>
<evidence type="ECO:0000256" key="14">
    <source>
        <dbReference type="ARBA" id="ARBA00023136"/>
    </source>
</evidence>
<evidence type="ECO:0000256" key="22">
    <source>
        <dbReference type="ARBA" id="ARBA00041997"/>
    </source>
</evidence>
<evidence type="ECO:0000256" key="3">
    <source>
        <dbReference type="ARBA" id="ARBA00004922"/>
    </source>
</evidence>
<keyword evidence="41" id="KW-1185">Reference proteome</keyword>
<evidence type="ECO:0000256" key="34">
    <source>
        <dbReference type="ARBA" id="ARBA00072809"/>
    </source>
</evidence>
<evidence type="ECO:0000256" key="27">
    <source>
        <dbReference type="ARBA" id="ARBA00042991"/>
    </source>
</evidence>
<evidence type="ECO:0000256" key="10">
    <source>
        <dbReference type="ARBA" id="ARBA00022968"/>
    </source>
</evidence>
<keyword evidence="7" id="KW-0328">Glycosyltransferase</keyword>
<dbReference type="GO" id="GO:0047288">
    <property type="term" value="F:beta-D-galactosyl-(1-&gt;3)-N-acetyl-beta-D-galactosaminide alpha-2,3- sialyltransferase"/>
    <property type="evidence" value="ECO:0007669"/>
    <property type="project" value="UniProtKB-EC"/>
</dbReference>
<dbReference type="PANTHER" id="PTHR46032">
    <property type="entry name" value="ALPHA-2,3-SIALYLTRANSFERASE ST3GAL I ISOFORM X1"/>
    <property type="match status" value="1"/>
</dbReference>
<comment type="subunit">
    <text evidence="33">Homodimer; disulfide-linked. Homodimer formation occurs in the endoplasmic reticulum.</text>
</comment>
<comment type="subcellular location">
    <subcellularLocation>
        <location evidence="1">Golgi apparatus</location>
        <location evidence="1">Golgi stack membrane</location>
        <topology evidence="1">Single-pass type II membrane protein</topology>
    </subcellularLocation>
    <subcellularLocation>
        <location evidence="2">Secreted</location>
    </subcellularLocation>
</comment>
<evidence type="ECO:0000256" key="32">
    <source>
        <dbReference type="ARBA" id="ARBA00052027"/>
    </source>
</evidence>
<comment type="catalytic activity">
    <reaction evidence="30">
        <text>a ganglioside GA1 + CMP-N-acetyl-beta-neuraminate = a ganglioside GM1b + CMP + H(+)</text>
        <dbReference type="Rhea" id="RHEA:48244"/>
        <dbReference type="ChEBI" id="CHEBI:15378"/>
        <dbReference type="ChEBI" id="CHEBI:57812"/>
        <dbReference type="ChEBI" id="CHEBI:60377"/>
        <dbReference type="ChEBI" id="CHEBI:88069"/>
        <dbReference type="ChEBI" id="CHEBI:90151"/>
    </reaction>
    <physiologicalReaction direction="left-to-right" evidence="30">
        <dbReference type="Rhea" id="RHEA:48245"/>
    </physiologicalReaction>
</comment>
<feature type="binding site" evidence="38">
    <location>
        <position position="309"/>
    </location>
    <ligand>
        <name>substrate</name>
    </ligand>
</feature>
<evidence type="ECO:0000256" key="5">
    <source>
        <dbReference type="ARBA" id="ARBA00006003"/>
    </source>
</evidence>
<feature type="binding site" evidence="38">
    <location>
        <position position="285"/>
    </location>
    <ligand>
        <name>substrate</name>
    </ligand>
</feature>
<feature type="binding site" evidence="38">
    <location>
        <position position="142"/>
    </location>
    <ligand>
        <name>substrate</name>
    </ligand>
</feature>
<comment type="catalytic activity">
    <reaction evidence="17">
        <text>a beta-D-galactosyl-(1-&gt;3)-N-acetyl-alpha-D-galactosaminyl derivative + CMP-N-acetyl-beta-neuraminate = an N-acetyl-alpha-neuraminyl-(2-&gt;3)-beta-D-galactosyl-(1-&gt;3)-N-acetyl-alpha-D-galactosaminyl derivative + CMP + H(+)</text>
        <dbReference type="Rhea" id="RHEA:21616"/>
        <dbReference type="ChEBI" id="CHEBI:15378"/>
        <dbReference type="ChEBI" id="CHEBI:57812"/>
        <dbReference type="ChEBI" id="CHEBI:60377"/>
        <dbReference type="ChEBI" id="CHEBI:133470"/>
        <dbReference type="ChEBI" id="CHEBI:139596"/>
        <dbReference type="EC" id="2.4.3.4"/>
    </reaction>
    <physiologicalReaction direction="left-to-right" evidence="17">
        <dbReference type="Rhea" id="RHEA:21617"/>
    </physiologicalReaction>
</comment>